<dbReference type="Gene3D" id="3.30.450.20">
    <property type="entry name" value="PAS domain"/>
    <property type="match status" value="2"/>
</dbReference>
<dbReference type="EMBL" id="FUWH01000002">
    <property type="protein sequence ID" value="SJZ52566.1"/>
    <property type="molecule type" value="Genomic_DNA"/>
</dbReference>
<organism evidence="9 10">
    <name type="scientific">Sediminibacterium ginsengisoli</name>
    <dbReference type="NCBI Taxonomy" id="413434"/>
    <lineage>
        <taxon>Bacteria</taxon>
        <taxon>Pseudomonadati</taxon>
        <taxon>Bacteroidota</taxon>
        <taxon>Chitinophagia</taxon>
        <taxon>Chitinophagales</taxon>
        <taxon>Chitinophagaceae</taxon>
        <taxon>Sediminibacterium</taxon>
    </lineage>
</organism>
<dbReference type="SUPFAM" id="SSF55785">
    <property type="entry name" value="PYP-like sensor domain (PAS domain)"/>
    <property type="match status" value="2"/>
</dbReference>
<dbReference type="GO" id="GO:0005886">
    <property type="term" value="C:plasma membrane"/>
    <property type="evidence" value="ECO:0007669"/>
    <property type="project" value="TreeGrafter"/>
</dbReference>
<dbReference type="Gene3D" id="1.10.287.130">
    <property type="match status" value="1"/>
</dbReference>
<evidence type="ECO:0000256" key="4">
    <source>
        <dbReference type="ARBA" id="ARBA00022679"/>
    </source>
</evidence>
<dbReference type="EC" id="2.7.13.3" evidence="2"/>
<dbReference type="STRING" id="413434.SAMN04488132_102439"/>
<dbReference type="CDD" id="cd00130">
    <property type="entry name" value="PAS"/>
    <property type="match status" value="2"/>
</dbReference>
<protein>
    <recommendedName>
        <fullName evidence="2">histidine kinase</fullName>
        <ecNumber evidence="2">2.7.13.3</ecNumber>
    </recommendedName>
</protein>
<keyword evidence="3" id="KW-0597">Phosphoprotein</keyword>
<dbReference type="PANTHER" id="PTHR43047">
    <property type="entry name" value="TWO-COMPONENT HISTIDINE PROTEIN KINASE"/>
    <property type="match status" value="1"/>
</dbReference>
<dbReference type="PROSITE" id="PS50113">
    <property type="entry name" value="PAC"/>
    <property type="match status" value="2"/>
</dbReference>
<dbReference type="InterPro" id="IPR005467">
    <property type="entry name" value="His_kinase_dom"/>
</dbReference>
<dbReference type="SMART" id="SM00387">
    <property type="entry name" value="HATPase_c"/>
    <property type="match status" value="1"/>
</dbReference>
<evidence type="ECO:0000313" key="9">
    <source>
        <dbReference type="EMBL" id="SJZ52566.1"/>
    </source>
</evidence>
<proteinExistence type="predicted"/>
<dbReference type="InterPro" id="IPR003594">
    <property type="entry name" value="HATPase_dom"/>
</dbReference>
<dbReference type="PRINTS" id="PR00344">
    <property type="entry name" value="BCTRLSENSOR"/>
</dbReference>
<sequence>MLQYEALFNHASMGIVVLDNKGMIRSANPYALKLFGYEPGELTGKAIEVLIPQRYHHRHVGHREGYTHHPNNRPMGLGMDLFAIKKDGTEFPVEVSLGNYQDKGEVSVIAFVSDISIRKRTEAQIEKMNAELEATVVQRTRDLQLTLDELKTSRGRLQELHLYQKALLDNAGVMIIATDEHGIIRLFNPEASARLGYDEAEVIGKASITLLHAPDQESDADLFNTLVAGSEQGLHEDAEYNYITKDGVVFPVSLTISAVKDEQGKVTGFVAVAIDIAARKQAEKELHKALEKEKELNELKSGFVSMASHEFRTPLSTILSSTYLIEKYIKTEEQPSRDRHLGRIKSSVAMLTEILNDFLSVGKIEEGKIQVRPAEFDIHETVESVIEEVRHNLKKQQGIHYTHEGEAVFILDVSLLKHILMNLLSNAGKFSPENSTIEVRTSCHNKQFLLAVKDHGIGISKEDQQHLMERFFRGANAANIQGTGLGLHIVSKYAELMHGKVTCNSEIGKGTEFIIVFQAKQNGE</sequence>
<dbReference type="InterPro" id="IPR003661">
    <property type="entry name" value="HisK_dim/P_dom"/>
</dbReference>
<dbReference type="CDD" id="cd00082">
    <property type="entry name" value="HisKA"/>
    <property type="match status" value="1"/>
</dbReference>
<dbReference type="CDD" id="cd00075">
    <property type="entry name" value="HATPase"/>
    <property type="match status" value="1"/>
</dbReference>
<comment type="catalytic activity">
    <reaction evidence="1">
        <text>ATP + protein L-histidine = ADP + protein N-phospho-L-histidine.</text>
        <dbReference type="EC" id="2.7.13.3"/>
    </reaction>
</comment>
<feature type="domain" description="PAS" evidence="7">
    <location>
        <begin position="1"/>
        <end position="53"/>
    </location>
</feature>
<gene>
    <name evidence="9" type="ORF">SAMN04488132_102439</name>
</gene>
<evidence type="ECO:0000256" key="2">
    <source>
        <dbReference type="ARBA" id="ARBA00012438"/>
    </source>
</evidence>
<dbReference type="PROSITE" id="PS50109">
    <property type="entry name" value="HIS_KIN"/>
    <property type="match status" value="1"/>
</dbReference>
<dbReference type="SUPFAM" id="SSF47384">
    <property type="entry name" value="Homodimeric domain of signal transducing histidine kinase"/>
    <property type="match status" value="1"/>
</dbReference>
<dbReference type="PROSITE" id="PS50112">
    <property type="entry name" value="PAS"/>
    <property type="match status" value="2"/>
</dbReference>
<dbReference type="Pfam" id="PF02518">
    <property type="entry name" value="HATPase_c"/>
    <property type="match status" value="1"/>
</dbReference>
<evidence type="ECO:0000313" key="10">
    <source>
        <dbReference type="Proteomes" id="UP000190888"/>
    </source>
</evidence>
<evidence type="ECO:0000259" key="6">
    <source>
        <dbReference type="PROSITE" id="PS50109"/>
    </source>
</evidence>
<dbReference type="GO" id="GO:0000155">
    <property type="term" value="F:phosphorelay sensor kinase activity"/>
    <property type="evidence" value="ECO:0007669"/>
    <property type="project" value="InterPro"/>
</dbReference>
<dbReference type="SMART" id="SM00086">
    <property type="entry name" value="PAC"/>
    <property type="match status" value="2"/>
</dbReference>
<evidence type="ECO:0000256" key="1">
    <source>
        <dbReference type="ARBA" id="ARBA00000085"/>
    </source>
</evidence>
<dbReference type="PANTHER" id="PTHR43047:SF72">
    <property type="entry name" value="OSMOSENSING HISTIDINE PROTEIN KINASE SLN1"/>
    <property type="match status" value="1"/>
</dbReference>
<dbReference type="FunFam" id="3.30.565.10:FF:000006">
    <property type="entry name" value="Sensor histidine kinase WalK"/>
    <property type="match status" value="1"/>
</dbReference>
<evidence type="ECO:0000259" key="8">
    <source>
        <dbReference type="PROSITE" id="PS50113"/>
    </source>
</evidence>
<dbReference type="Gene3D" id="3.30.565.10">
    <property type="entry name" value="Histidine kinase-like ATPase, C-terminal domain"/>
    <property type="match status" value="1"/>
</dbReference>
<dbReference type="GO" id="GO:0009927">
    <property type="term" value="F:histidine phosphotransfer kinase activity"/>
    <property type="evidence" value="ECO:0007669"/>
    <property type="project" value="TreeGrafter"/>
</dbReference>
<reference evidence="9 10" key="1">
    <citation type="submission" date="2017-02" db="EMBL/GenBank/DDBJ databases">
        <authorList>
            <person name="Peterson S.W."/>
        </authorList>
    </citation>
    <scope>NUCLEOTIDE SEQUENCE [LARGE SCALE GENOMIC DNA]</scope>
    <source>
        <strain evidence="9 10">DSM 22335</strain>
    </source>
</reference>
<dbReference type="NCBIfam" id="TIGR00229">
    <property type="entry name" value="sensory_box"/>
    <property type="match status" value="2"/>
</dbReference>
<feature type="domain" description="Histidine kinase" evidence="6">
    <location>
        <begin position="306"/>
        <end position="521"/>
    </location>
</feature>
<evidence type="ECO:0000256" key="3">
    <source>
        <dbReference type="ARBA" id="ARBA00022553"/>
    </source>
</evidence>
<dbReference type="SMART" id="SM00091">
    <property type="entry name" value="PAS"/>
    <property type="match status" value="2"/>
</dbReference>
<dbReference type="InterPro" id="IPR000014">
    <property type="entry name" value="PAS"/>
</dbReference>
<evidence type="ECO:0000259" key="7">
    <source>
        <dbReference type="PROSITE" id="PS50112"/>
    </source>
</evidence>
<dbReference type="Pfam" id="PF00989">
    <property type="entry name" value="PAS"/>
    <property type="match status" value="2"/>
</dbReference>
<dbReference type="Pfam" id="PF00512">
    <property type="entry name" value="HisKA"/>
    <property type="match status" value="1"/>
</dbReference>
<dbReference type="SMART" id="SM00388">
    <property type="entry name" value="HisKA"/>
    <property type="match status" value="1"/>
</dbReference>
<dbReference type="SUPFAM" id="SSF55874">
    <property type="entry name" value="ATPase domain of HSP90 chaperone/DNA topoisomerase II/histidine kinase"/>
    <property type="match status" value="1"/>
</dbReference>
<keyword evidence="10" id="KW-1185">Reference proteome</keyword>
<dbReference type="InterPro" id="IPR035965">
    <property type="entry name" value="PAS-like_dom_sf"/>
</dbReference>
<accession>A0A1T4LD39</accession>
<dbReference type="InterPro" id="IPR000700">
    <property type="entry name" value="PAS-assoc_C"/>
</dbReference>
<dbReference type="GO" id="GO:0006355">
    <property type="term" value="P:regulation of DNA-templated transcription"/>
    <property type="evidence" value="ECO:0007669"/>
    <property type="project" value="InterPro"/>
</dbReference>
<keyword evidence="5 9" id="KW-0418">Kinase</keyword>
<feature type="domain" description="PAS" evidence="7">
    <location>
        <begin position="167"/>
        <end position="230"/>
    </location>
</feature>
<dbReference type="InterPro" id="IPR036890">
    <property type="entry name" value="HATPase_C_sf"/>
</dbReference>
<dbReference type="InterPro" id="IPR036097">
    <property type="entry name" value="HisK_dim/P_sf"/>
</dbReference>
<dbReference type="InterPro" id="IPR013767">
    <property type="entry name" value="PAS_fold"/>
</dbReference>
<dbReference type="InterPro" id="IPR004358">
    <property type="entry name" value="Sig_transdc_His_kin-like_C"/>
</dbReference>
<feature type="domain" description="PAC" evidence="8">
    <location>
        <begin position="77"/>
        <end position="127"/>
    </location>
</feature>
<dbReference type="AlphaFoldDB" id="A0A1T4LD39"/>
<evidence type="ECO:0000256" key="5">
    <source>
        <dbReference type="ARBA" id="ARBA00022777"/>
    </source>
</evidence>
<name>A0A1T4LD39_9BACT</name>
<feature type="domain" description="PAC" evidence="8">
    <location>
        <begin position="236"/>
        <end position="288"/>
    </location>
</feature>
<dbReference type="InterPro" id="IPR001610">
    <property type="entry name" value="PAC"/>
</dbReference>
<keyword evidence="4" id="KW-0808">Transferase</keyword>
<dbReference type="Proteomes" id="UP000190888">
    <property type="component" value="Unassembled WGS sequence"/>
</dbReference>